<evidence type="ECO:0000256" key="4">
    <source>
        <dbReference type="ARBA" id="ARBA00022801"/>
    </source>
</evidence>
<keyword evidence="4 9" id="KW-0378">Hydrolase</keyword>
<comment type="catalytic activity">
    <reaction evidence="7 9">
        <text>O-phospho-L-seryl-[protein] + H2O = L-seryl-[protein] + phosphate</text>
        <dbReference type="Rhea" id="RHEA:20629"/>
        <dbReference type="Rhea" id="RHEA-COMP:9863"/>
        <dbReference type="Rhea" id="RHEA-COMP:11604"/>
        <dbReference type="ChEBI" id="CHEBI:15377"/>
        <dbReference type="ChEBI" id="CHEBI:29999"/>
        <dbReference type="ChEBI" id="CHEBI:43474"/>
        <dbReference type="ChEBI" id="CHEBI:83421"/>
        <dbReference type="EC" id="3.1.3.16"/>
    </reaction>
</comment>
<sequence>MKIAVCCAMNQNRSMEAHKVLNEAGYNVDSYGTNHIIKIPGESIDKPNVYPFGTSYKEIYEDLTTKNKRFYDRIGMLGMLERNMKLKEKAENFFERTKDYDIILTAEEKCFSAIFEKQAPKYSSSFAFLINFDIKDTISDATTGASEMKHFLDLFQETKAENIQKKIKGALETYTARTGKLLLFTVINN</sequence>
<dbReference type="Gene3D" id="3.40.50.2300">
    <property type="match status" value="2"/>
</dbReference>
<comment type="function">
    <text evidence="9">Component of the cleavage and polyadenylation factor (CPF) complex, which plays a key role in polyadenylation-dependent pre-mRNA 3'-end formation and cooperates with cleavage factors including the CFIA complex and NAB4/CFIB. SSU72 is required for 3'-end formation of snoRNAs.</text>
</comment>
<evidence type="ECO:0000256" key="3">
    <source>
        <dbReference type="ARBA" id="ARBA00022664"/>
    </source>
</evidence>
<comment type="function">
    <text evidence="9">Processively dephosphorylates Ser-5 of the heptad repeats YSPTSPS in the C-terminal domain of the largest RNA polymerase II subunit (RPB1).</text>
</comment>
<reference evidence="10 11" key="1">
    <citation type="journal article" date="2020" name="Genome Biol. Evol.">
        <title>Comparative genomics of strictly vertically transmitted, feminizing microsporidia endosymbionts of amphipod crustaceans.</title>
        <authorList>
            <person name="Cormier A."/>
            <person name="Chebbi M.A."/>
            <person name="Giraud I."/>
            <person name="Wattier R."/>
            <person name="Teixeira M."/>
            <person name="Gilbert C."/>
            <person name="Rigaud T."/>
            <person name="Cordaux R."/>
        </authorList>
    </citation>
    <scope>NUCLEOTIDE SEQUENCE [LARGE SCALE GENOMIC DNA]</scope>
    <source>
        <strain evidence="10 11">Ou3-Ou53</strain>
    </source>
</reference>
<dbReference type="OrthoDB" id="57957at2759"/>
<name>A0A9P6H329_9MICR</name>
<comment type="caution">
    <text evidence="10">The sequence shown here is derived from an EMBL/GenBank/DDBJ whole genome shotgun (WGS) entry which is preliminary data.</text>
</comment>
<gene>
    <name evidence="10" type="primary">SSU72</name>
    <name evidence="10" type="ORF">NGRA_0695</name>
</gene>
<protein>
    <recommendedName>
        <fullName evidence="9">RNA polymerase II subunit A C-terminal domain phosphatase SSU72</fullName>
        <shortName evidence="9">CTD phosphatase SSU72</shortName>
        <ecNumber evidence="9">3.1.3.16</ecNumber>
    </recommendedName>
</protein>
<evidence type="ECO:0000256" key="2">
    <source>
        <dbReference type="ARBA" id="ARBA00008978"/>
    </source>
</evidence>
<keyword evidence="5 9" id="KW-0904">Protein phosphatase</keyword>
<comment type="catalytic activity">
    <reaction evidence="8 9">
        <text>O-phospho-L-threonyl-[protein] + H2O = L-threonyl-[protein] + phosphate</text>
        <dbReference type="Rhea" id="RHEA:47004"/>
        <dbReference type="Rhea" id="RHEA-COMP:11060"/>
        <dbReference type="Rhea" id="RHEA-COMP:11605"/>
        <dbReference type="ChEBI" id="CHEBI:15377"/>
        <dbReference type="ChEBI" id="CHEBI:30013"/>
        <dbReference type="ChEBI" id="CHEBI:43474"/>
        <dbReference type="ChEBI" id="CHEBI:61977"/>
        <dbReference type="EC" id="3.1.3.16"/>
    </reaction>
</comment>
<dbReference type="GO" id="GO:0008420">
    <property type="term" value="F:RNA polymerase II CTD heptapeptide repeat phosphatase activity"/>
    <property type="evidence" value="ECO:0007669"/>
    <property type="project" value="UniProtKB-ARBA"/>
</dbReference>
<keyword evidence="6 9" id="KW-0539">Nucleus</keyword>
<dbReference type="Pfam" id="PF04722">
    <property type="entry name" value="Ssu72"/>
    <property type="match status" value="1"/>
</dbReference>
<evidence type="ECO:0000256" key="9">
    <source>
        <dbReference type="RuleBase" id="RU369031"/>
    </source>
</evidence>
<proteinExistence type="inferred from homology"/>
<accession>A0A9P6H329</accession>
<organism evidence="10 11">
    <name type="scientific">Nosema granulosis</name>
    <dbReference type="NCBI Taxonomy" id="83296"/>
    <lineage>
        <taxon>Eukaryota</taxon>
        <taxon>Fungi</taxon>
        <taxon>Fungi incertae sedis</taxon>
        <taxon>Microsporidia</taxon>
        <taxon>Nosematidae</taxon>
        <taxon>Nosema</taxon>
    </lineage>
</organism>
<dbReference type="FunFam" id="3.40.50.2300:FF:000039">
    <property type="entry name" value="RNA polymerase II subunit A C-terminal domain phosphatase"/>
    <property type="match status" value="1"/>
</dbReference>
<comment type="subunit">
    <text evidence="9">Component of the cleavage and polyadenylation factor (CPF) complex.</text>
</comment>
<evidence type="ECO:0000256" key="5">
    <source>
        <dbReference type="ARBA" id="ARBA00022912"/>
    </source>
</evidence>
<dbReference type="AlphaFoldDB" id="A0A9P6H329"/>
<comment type="subcellular location">
    <subcellularLocation>
        <location evidence="1 9">Nucleus</location>
    </subcellularLocation>
</comment>
<evidence type="ECO:0000256" key="8">
    <source>
        <dbReference type="ARBA" id="ARBA00048336"/>
    </source>
</evidence>
<keyword evidence="11" id="KW-1185">Reference proteome</keyword>
<comment type="similarity">
    <text evidence="2 9">Belongs to the SSU72 phosphatase family.</text>
</comment>
<dbReference type="EMBL" id="SBJO01000029">
    <property type="protein sequence ID" value="KAF9764280.1"/>
    <property type="molecule type" value="Genomic_DNA"/>
</dbReference>
<evidence type="ECO:0000313" key="11">
    <source>
        <dbReference type="Proteomes" id="UP000740883"/>
    </source>
</evidence>
<dbReference type="GO" id="GO:0031124">
    <property type="term" value="P:mRNA 3'-end processing"/>
    <property type="evidence" value="ECO:0007669"/>
    <property type="project" value="UniProtKB-ARBA"/>
</dbReference>
<dbReference type="EC" id="3.1.3.16" evidence="9"/>
<dbReference type="PANTHER" id="PTHR20383">
    <property type="entry name" value="RNA POLYMERASE II SUBUNIT A C-TERMINAL DOMAIN PHOSPHATASE"/>
    <property type="match status" value="1"/>
</dbReference>
<evidence type="ECO:0000256" key="1">
    <source>
        <dbReference type="ARBA" id="ARBA00004123"/>
    </source>
</evidence>
<dbReference type="InterPro" id="IPR006811">
    <property type="entry name" value="RNA_pol_II_suA"/>
</dbReference>
<dbReference type="Proteomes" id="UP000740883">
    <property type="component" value="Unassembled WGS sequence"/>
</dbReference>
<dbReference type="GO" id="GO:0005847">
    <property type="term" value="C:mRNA cleavage and polyadenylation specificity factor complex"/>
    <property type="evidence" value="ECO:0007669"/>
    <property type="project" value="UniProtKB-ARBA"/>
</dbReference>
<evidence type="ECO:0000256" key="7">
    <source>
        <dbReference type="ARBA" id="ARBA00047761"/>
    </source>
</evidence>
<evidence type="ECO:0000313" key="10">
    <source>
        <dbReference type="EMBL" id="KAF9764280.1"/>
    </source>
</evidence>
<keyword evidence="3 9" id="KW-0507">mRNA processing</keyword>
<evidence type="ECO:0000256" key="6">
    <source>
        <dbReference type="ARBA" id="ARBA00023242"/>
    </source>
</evidence>